<dbReference type="GO" id="GO:0005975">
    <property type="term" value="P:carbohydrate metabolic process"/>
    <property type="evidence" value="ECO:0007669"/>
    <property type="project" value="InterPro"/>
</dbReference>
<name>A0A4Q1C461_9BACT</name>
<dbReference type="InterPro" id="IPR011013">
    <property type="entry name" value="Gal_mutarotase_sf_dom"/>
</dbReference>
<evidence type="ECO:0000313" key="2">
    <source>
        <dbReference type="Proteomes" id="UP000290218"/>
    </source>
</evidence>
<proteinExistence type="predicted"/>
<dbReference type="Proteomes" id="UP000290218">
    <property type="component" value="Unassembled WGS sequence"/>
</dbReference>
<organism evidence="1 2">
    <name type="scientific">Oleiharenicola lentus</name>
    <dbReference type="NCBI Taxonomy" id="2508720"/>
    <lineage>
        <taxon>Bacteria</taxon>
        <taxon>Pseudomonadati</taxon>
        <taxon>Verrucomicrobiota</taxon>
        <taxon>Opitutia</taxon>
        <taxon>Opitutales</taxon>
        <taxon>Opitutaceae</taxon>
        <taxon>Oleiharenicola</taxon>
    </lineage>
</organism>
<dbReference type="SUPFAM" id="SSF74650">
    <property type="entry name" value="Galactose mutarotase-like"/>
    <property type="match status" value="1"/>
</dbReference>
<keyword evidence="2" id="KW-1185">Reference proteome</keyword>
<accession>A0A4Q1C461</accession>
<gene>
    <name evidence="1" type="ORF">ESB00_15935</name>
</gene>
<dbReference type="Pfam" id="PF01263">
    <property type="entry name" value="Aldose_epim"/>
    <property type="match status" value="1"/>
</dbReference>
<dbReference type="OrthoDB" id="9795355at2"/>
<protein>
    <submittedName>
        <fullName evidence="1">Aldose epimerase</fullName>
    </submittedName>
</protein>
<dbReference type="Gene3D" id="2.70.98.10">
    <property type="match status" value="1"/>
</dbReference>
<dbReference type="EMBL" id="SDHX01000002">
    <property type="protein sequence ID" value="RXK53188.1"/>
    <property type="molecule type" value="Genomic_DNA"/>
</dbReference>
<dbReference type="InterPro" id="IPR014718">
    <property type="entry name" value="GH-type_carb-bd"/>
</dbReference>
<comment type="caution">
    <text evidence="1">The sequence shown here is derived from an EMBL/GenBank/DDBJ whole genome shotgun (WGS) entry which is preliminary data.</text>
</comment>
<sequence>MERIPYLGHTIFKWQVGASSFLALPEKGARLMNWNVTLGDGSVRDIIYWPEVENLDTIASVRGGNPILFPFNGRTYDRGAIHQWRAEDGVQRPMPMHGLARQGKFNLTRLDEGGFSAQFIPDEAAKAAYPYDYEFVVSYRFDPLALFVELQLTNHGRAPIPWSAGHHFYFTLPWSSGRTRRDYTLETTATKHLQRDDKGQLVPGPRVNNRETLDTPALVDLIHTGLKREVFAVTEAGTGNRLFFRTSMAGSSAKDFAVVTWTQDEKSPFYCVEPWMGPPNAPETKVGLHHVAPGQTQKFYVEISLG</sequence>
<dbReference type="GO" id="GO:0016853">
    <property type="term" value="F:isomerase activity"/>
    <property type="evidence" value="ECO:0007669"/>
    <property type="project" value="InterPro"/>
</dbReference>
<evidence type="ECO:0000313" key="1">
    <source>
        <dbReference type="EMBL" id="RXK53188.1"/>
    </source>
</evidence>
<dbReference type="RefSeq" id="WP_129048777.1">
    <property type="nucleotide sequence ID" value="NZ_SDHX01000002.1"/>
</dbReference>
<reference evidence="1 2" key="1">
    <citation type="submission" date="2019-01" db="EMBL/GenBank/DDBJ databases">
        <title>Lacunisphaera sp. strain TWA-58.</title>
        <authorList>
            <person name="Chen W.-M."/>
        </authorList>
    </citation>
    <scope>NUCLEOTIDE SEQUENCE [LARGE SCALE GENOMIC DNA]</scope>
    <source>
        <strain evidence="1 2">TWA-58</strain>
    </source>
</reference>
<dbReference type="InterPro" id="IPR008183">
    <property type="entry name" value="Aldose_1/G6P_1-epimerase"/>
</dbReference>
<dbReference type="AlphaFoldDB" id="A0A4Q1C461"/>
<dbReference type="GO" id="GO:0030246">
    <property type="term" value="F:carbohydrate binding"/>
    <property type="evidence" value="ECO:0007669"/>
    <property type="project" value="InterPro"/>
</dbReference>